<feature type="transmembrane region" description="Helical" evidence="7">
    <location>
        <begin position="258"/>
        <end position="280"/>
    </location>
</feature>
<feature type="transmembrane region" description="Helical" evidence="7">
    <location>
        <begin position="116"/>
        <end position="137"/>
    </location>
</feature>
<dbReference type="Proteomes" id="UP000243661">
    <property type="component" value="Unassembled WGS sequence"/>
</dbReference>
<reference evidence="8 11" key="2">
    <citation type="submission" date="2024-12" db="EMBL/GenBank/DDBJ databases">
        <title>C001-4G Acinetobacter sp. assembled genome.</title>
        <authorList>
            <person name="D'Arcy K."/>
            <person name="Kingdon A.D.H."/>
            <person name="Breen A."/>
            <person name="Mckeown C."/>
            <person name="Allman E."/>
            <person name="Sharma P."/>
            <person name="Mcleman A."/>
            <person name="Roberts A.P."/>
        </authorList>
    </citation>
    <scope>NUCLEOTIDE SEQUENCE [LARGE SCALE GENOMIC DNA]</scope>
    <source>
        <strain evidence="8 11">C1-4G</strain>
    </source>
</reference>
<feature type="transmembrane region" description="Helical" evidence="7">
    <location>
        <begin position="81"/>
        <end position="104"/>
    </location>
</feature>
<name>A0A1C4GY44_9GAMM</name>
<dbReference type="EMBL" id="JBJXCW010000014">
    <property type="protein sequence ID" value="MFN0298351.1"/>
    <property type="molecule type" value="Genomic_DNA"/>
</dbReference>
<evidence type="ECO:0000256" key="6">
    <source>
        <dbReference type="ARBA" id="ARBA00023136"/>
    </source>
</evidence>
<organism evidence="9 10">
    <name type="scientific">Acinetobacter albensis</name>
    <dbReference type="NCBI Taxonomy" id="1673609"/>
    <lineage>
        <taxon>Bacteria</taxon>
        <taxon>Pseudomonadati</taxon>
        <taxon>Pseudomonadota</taxon>
        <taxon>Gammaproteobacteria</taxon>
        <taxon>Moraxellales</taxon>
        <taxon>Moraxellaceae</taxon>
        <taxon>Acinetobacter</taxon>
    </lineage>
</organism>
<proteinExistence type="inferred from homology"/>
<dbReference type="Pfam" id="PF02322">
    <property type="entry name" value="Cyt_bd_oxida_II"/>
    <property type="match status" value="1"/>
</dbReference>
<evidence type="ECO:0000256" key="4">
    <source>
        <dbReference type="ARBA" id="ARBA00022692"/>
    </source>
</evidence>
<dbReference type="PIRSF" id="PIRSF000267">
    <property type="entry name" value="Cyt_oxidse_sub2"/>
    <property type="match status" value="1"/>
</dbReference>
<feature type="transmembrane region" description="Helical" evidence="7">
    <location>
        <begin position="300"/>
        <end position="322"/>
    </location>
</feature>
<dbReference type="GO" id="GO:0019646">
    <property type="term" value="P:aerobic electron transport chain"/>
    <property type="evidence" value="ECO:0007669"/>
    <property type="project" value="TreeGrafter"/>
</dbReference>
<evidence type="ECO:0000313" key="11">
    <source>
        <dbReference type="Proteomes" id="UP001632339"/>
    </source>
</evidence>
<dbReference type="NCBIfam" id="TIGR00203">
    <property type="entry name" value="cydB"/>
    <property type="match status" value="1"/>
</dbReference>
<keyword evidence="4 7" id="KW-0812">Transmembrane</keyword>
<dbReference type="OrthoDB" id="9776710at2"/>
<dbReference type="PANTHER" id="PTHR43141:SF4">
    <property type="entry name" value="CYTOCHROME BD2 SUBUNIT II"/>
    <property type="match status" value="1"/>
</dbReference>
<keyword evidence="3" id="KW-1003">Cell membrane</keyword>
<evidence type="ECO:0000313" key="9">
    <source>
        <dbReference type="EMBL" id="SCC72771.1"/>
    </source>
</evidence>
<dbReference type="AlphaFoldDB" id="A0A1C4GY44"/>
<feature type="transmembrane region" description="Helical" evidence="7">
    <location>
        <begin position="227"/>
        <end position="246"/>
    </location>
</feature>
<evidence type="ECO:0000256" key="2">
    <source>
        <dbReference type="ARBA" id="ARBA00007543"/>
    </source>
</evidence>
<dbReference type="RefSeq" id="WP_092720699.1">
    <property type="nucleotide sequence ID" value="NZ_FMBK01000012.1"/>
</dbReference>
<keyword evidence="6 7" id="KW-0472">Membrane</keyword>
<evidence type="ECO:0000256" key="7">
    <source>
        <dbReference type="SAM" id="Phobius"/>
    </source>
</evidence>
<dbReference type="GO" id="GO:0016682">
    <property type="term" value="F:oxidoreductase activity, acting on diphenols and related substances as donors, oxygen as acceptor"/>
    <property type="evidence" value="ECO:0007669"/>
    <property type="project" value="TreeGrafter"/>
</dbReference>
<evidence type="ECO:0000256" key="1">
    <source>
        <dbReference type="ARBA" id="ARBA00004651"/>
    </source>
</evidence>
<dbReference type="GO" id="GO:0005886">
    <property type="term" value="C:plasma membrane"/>
    <property type="evidence" value="ECO:0007669"/>
    <property type="project" value="UniProtKB-SubCell"/>
</dbReference>
<dbReference type="Proteomes" id="UP001632339">
    <property type="component" value="Unassembled WGS sequence"/>
</dbReference>
<sequence>MIDLSLIWIVIIAVGVLIYVVLDGFDLGIGILFPFIQAEQERDVMMNTVAPVWDGNETWMVLGGAGLFAAFPLVYSTVLSALYMPVILMVIALIFRGVAFEFRFKAHRTKHFWDKAFIGGSILASFFQGIILGAYIQGIETTHGIYSGGGLDWLTPFSIFTGIGVIVLYATLGCGWLIFKTEADLQNKMYSLMPKMMLALLIIFAGVSIYTPLAHPEIAQRWFSLPQLIYFSPVPILVLVFSFLAFRACKQRKELSPFIYTLALVLLAYTGFLISLWPYIIPPSVTIWEAAAPQSSQLFALIGALLLIPIIIIYTALSYWVFRDKVRIGDDGYH</sequence>
<feature type="transmembrane region" description="Helical" evidence="7">
    <location>
        <begin position="6"/>
        <end position="36"/>
    </location>
</feature>
<evidence type="ECO:0000256" key="3">
    <source>
        <dbReference type="ARBA" id="ARBA00022475"/>
    </source>
</evidence>
<dbReference type="EMBL" id="FMBK01000012">
    <property type="protein sequence ID" value="SCC72771.1"/>
    <property type="molecule type" value="Genomic_DNA"/>
</dbReference>
<gene>
    <name evidence="8" type="primary">cydB</name>
    <name evidence="8" type="ORF">ACKVE0_12565</name>
    <name evidence="9" type="ORF">GA0116959_11244</name>
</gene>
<dbReference type="InterPro" id="IPR003317">
    <property type="entry name" value="Cyt-d_oxidase_su2"/>
</dbReference>
<feature type="transmembrane region" description="Helical" evidence="7">
    <location>
        <begin position="198"/>
        <end position="215"/>
    </location>
</feature>
<evidence type="ECO:0000313" key="8">
    <source>
        <dbReference type="EMBL" id="MFN0298351.1"/>
    </source>
</evidence>
<dbReference type="PANTHER" id="PTHR43141">
    <property type="entry name" value="CYTOCHROME BD2 SUBUNIT II"/>
    <property type="match status" value="1"/>
</dbReference>
<comment type="subcellular location">
    <subcellularLocation>
        <location evidence="1">Cell membrane</location>
        <topology evidence="1">Multi-pass membrane protein</topology>
    </subcellularLocation>
</comment>
<evidence type="ECO:0000256" key="5">
    <source>
        <dbReference type="ARBA" id="ARBA00022989"/>
    </source>
</evidence>
<dbReference type="GO" id="GO:0070069">
    <property type="term" value="C:cytochrome complex"/>
    <property type="evidence" value="ECO:0007669"/>
    <property type="project" value="TreeGrafter"/>
</dbReference>
<evidence type="ECO:0000313" key="10">
    <source>
        <dbReference type="Proteomes" id="UP000243661"/>
    </source>
</evidence>
<keyword evidence="5 7" id="KW-1133">Transmembrane helix</keyword>
<reference evidence="9 10" key="1">
    <citation type="submission" date="2016-08" db="EMBL/GenBank/DDBJ databases">
        <authorList>
            <person name="Seilhamer J.J."/>
        </authorList>
    </citation>
    <scope>NUCLEOTIDE SEQUENCE [LARGE SCALE GENOMIC DNA]</scope>
    <source>
        <strain evidence="9 10">ANC 4874</strain>
    </source>
</reference>
<feature type="transmembrane region" description="Helical" evidence="7">
    <location>
        <begin position="157"/>
        <end position="178"/>
    </location>
</feature>
<protein>
    <submittedName>
        <fullName evidence="9">Cytochrome bd-I ubiquinol oxidase subunit 2 apoprotein</fullName>
    </submittedName>
    <submittedName>
        <fullName evidence="8">Cytochrome d ubiquinol oxidase subunit II</fullName>
    </submittedName>
</protein>
<keyword evidence="11" id="KW-1185">Reference proteome</keyword>
<accession>A0A1C4GY44</accession>
<comment type="similarity">
    <text evidence="2">Belongs to the cytochrome ubiquinol oxidase subunit 2 family.</text>
</comment>
<dbReference type="GO" id="GO:0009055">
    <property type="term" value="F:electron transfer activity"/>
    <property type="evidence" value="ECO:0007669"/>
    <property type="project" value="TreeGrafter"/>
</dbReference>